<gene>
    <name evidence="2" type="ORF">METZ01_LOCUS505381</name>
</gene>
<name>A0A383E6R3_9ZZZZ</name>
<dbReference type="AlphaFoldDB" id="A0A383E6R3"/>
<dbReference type="EMBL" id="UINC01223363">
    <property type="protein sequence ID" value="SVE52527.1"/>
    <property type="molecule type" value="Genomic_DNA"/>
</dbReference>
<evidence type="ECO:0000256" key="1">
    <source>
        <dbReference type="SAM" id="MobiDB-lite"/>
    </source>
</evidence>
<protein>
    <submittedName>
        <fullName evidence="2">Uncharacterized protein</fullName>
    </submittedName>
</protein>
<proteinExistence type="predicted"/>
<sequence length="21" mass="2144">IALGAALGSTIHKEDSSSEEE</sequence>
<evidence type="ECO:0000313" key="2">
    <source>
        <dbReference type="EMBL" id="SVE52527.1"/>
    </source>
</evidence>
<feature type="region of interest" description="Disordered" evidence="1">
    <location>
        <begin position="1"/>
        <end position="21"/>
    </location>
</feature>
<feature type="compositionally biased region" description="Basic and acidic residues" evidence="1">
    <location>
        <begin position="11"/>
        <end position="21"/>
    </location>
</feature>
<feature type="non-terminal residue" evidence="2">
    <location>
        <position position="1"/>
    </location>
</feature>
<accession>A0A383E6R3</accession>
<organism evidence="2">
    <name type="scientific">marine metagenome</name>
    <dbReference type="NCBI Taxonomy" id="408172"/>
    <lineage>
        <taxon>unclassified sequences</taxon>
        <taxon>metagenomes</taxon>
        <taxon>ecological metagenomes</taxon>
    </lineage>
</organism>
<reference evidence="2" key="1">
    <citation type="submission" date="2018-05" db="EMBL/GenBank/DDBJ databases">
        <authorList>
            <person name="Lanie J.A."/>
            <person name="Ng W.-L."/>
            <person name="Kazmierczak K.M."/>
            <person name="Andrzejewski T.M."/>
            <person name="Davidsen T.M."/>
            <person name="Wayne K.J."/>
            <person name="Tettelin H."/>
            <person name="Glass J.I."/>
            <person name="Rusch D."/>
            <person name="Podicherti R."/>
            <person name="Tsui H.-C.T."/>
            <person name="Winkler M.E."/>
        </authorList>
    </citation>
    <scope>NUCLEOTIDE SEQUENCE</scope>
</reference>